<evidence type="ECO:0000256" key="3">
    <source>
        <dbReference type="ARBA" id="ARBA00010728"/>
    </source>
</evidence>
<dbReference type="InterPro" id="IPR002314">
    <property type="entry name" value="aa-tRNA-synt_IIb"/>
</dbReference>
<accession>A0A1F4NRN6</accession>
<dbReference type="InterPro" id="IPR033729">
    <property type="entry name" value="SerRS_core"/>
</dbReference>
<feature type="domain" description="Aminoacyl-transfer RNA synthetases class-II family profile" evidence="15">
    <location>
        <begin position="125"/>
        <end position="390"/>
    </location>
</feature>
<reference evidence="16 17" key="1">
    <citation type="journal article" date="2016" name="Nat. Commun.">
        <title>Thousands of microbial genomes shed light on interconnected biogeochemical processes in an aquifer system.</title>
        <authorList>
            <person name="Anantharaman K."/>
            <person name="Brown C.T."/>
            <person name="Hug L.A."/>
            <person name="Sharon I."/>
            <person name="Castelle C.J."/>
            <person name="Probst A.J."/>
            <person name="Thomas B.C."/>
            <person name="Singh A."/>
            <person name="Wilkins M.J."/>
            <person name="Karaoz U."/>
            <person name="Brodie E.L."/>
            <person name="Williams K.H."/>
            <person name="Hubbard S.S."/>
            <person name="Banfield J.F."/>
        </authorList>
    </citation>
    <scope>NUCLEOTIDE SEQUENCE [LARGE SCALE GENOMIC DNA]</scope>
</reference>
<dbReference type="STRING" id="1798535.A2V68_02270"/>
<evidence type="ECO:0000256" key="8">
    <source>
        <dbReference type="ARBA" id="ARBA00022917"/>
    </source>
</evidence>
<evidence type="ECO:0000256" key="12">
    <source>
        <dbReference type="HAMAP-Rule" id="MF_00176"/>
    </source>
</evidence>
<dbReference type="EMBL" id="META01000004">
    <property type="protein sequence ID" value="OGB74153.1"/>
    <property type="molecule type" value="Genomic_DNA"/>
</dbReference>
<evidence type="ECO:0000256" key="9">
    <source>
        <dbReference type="ARBA" id="ARBA00023146"/>
    </source>
</evidence>
<feature type="binding site" evidence="12 14">
    <location>
        <begin position="330"/>
        <end position="333"/>
    </location>
    <ligand>
        <name>ATP</name>
        <dbReference type="ChEBI" id="CHEBI:30616"/>
    </ligand>
</feature>
<dbReference type="GO" id="GO:0016260">
    <property type="term" value="P:selenocysteine biosynthetic process"/>
    <property type="evidence" value="ECO:0007669"/>
    <property type="project" value="UniProtKB-UniRule"/>
</dbReference>
<feature type="binding site" evidence="12 13">
    <location>
        <position position="266"/>
    </location>
    <ligand>
        <name>L-serine</name>
        <dbReference type="ChEBI" id="CHEBI:33384"/>
    </ligand>
</feature>
<evidence type="ECO:0000256" key="1">
    <source>
        <dbReference type="ARBA" id="ARBA00004496"/>
    </source>
</evidence>
<dbReference type="InterPro" id="IPR002317">
    <property type="entry name" value="Ser-tRNA-ligase_type_1"/>
</dbReference>
<name>A0A1F4NRN6_UNCK3</name>
<dbReference type="Pfam" id="PF00587">
    <property type="entry name" value="tRNA-synt_2b"/>
    <property type="match status" value="1"/>
</dbReference>
<evidence type="ECO:0000256" key="10">
    <source>
        <dbReference type="ARBA" id="ARBA00047929"/>
    </source>
</evidence>
<evidence type="ECO:0000256" key="5">
    <source>
        <dbReference type="ARBA" id="ARBA00022598"/>
    </source>
</evidence>
<dbReference type="InterPro" id="IPR042103">
    <property type="entry name" value="SerRS_1_N_sf"/>
</dbReference>
<evidence type="ECO:0000259" key="15">
    <source>
        <dbReference type="PROSITE" id="PS50862"/>
    </source>
</evidence>
<dbReference type="InterPro" id="IPR006195">
    <property type="entry name" value="aa-tRNA-synth_II"/>
</dbReference>
<comment type="caution">
    <text evidence="16">The sequence shown here is derived from an EMBL/GenBank/DDBJ whole genome shotgun (WGS) entry which is preliminary data.</text>
</comment>
<dbReference type="Proteomes" id="UP000176651">
    <property type="component" value="Unassembled WGS sequence"/>
</dbReference>
<comment type="catalytic activity">
    <reaction evidence="10 12">
        <text>tRNA(Sec) + L-serine + ATP = L-seryl-tRNA(Sec) + AMP + diphosphate + H(+)</text>
        <dbReference type="Rhea" id="RHEA:42580"/>
        <dbReference type="Rhea" id="RHEA-COMP:9742"/>
        <dbReference type="Rhea" id="RHEA-COMP:10128"/>
        <dbReference type="ChEBI" id="CHEBI:15378"/>
        <dbReference type="ChEBI" id="CHEBI:30616"/>
        <dbReference type="ChEBI" id="CHEBI:33019"/>
        <dbReference type="ChEBI" id="CHEBI:33384"/>
        <dbReference type="ChEBI" id="CHEBI:78442"/>
        <dbReference type="ChEBI" id="CHEBI:78533"/>
        <dbReference type="ChEBI" id="CHEBI:456215"/>
        <dbReference type="EC" id="6.1.1.11"/>
    </reaction>
</comment>
<dbReference type="GO" id="GO:0005737">
    <property type="term" value="C:cytoplasm"/>
    <property type="evidence" value="ECO:0007669"/>
    <property type="project" value="UniProtKB-SubCell"/>
</dbReference>
<dbReference type="Pfam" id="PF02403">
    <property type="entry name" value="Seryl_tRNA_N"/>
    <property type="match status" value="1"/>
</dbReference>
<evidence type="ECO:0000313" key="17">
    <source>
        <dbReference type="Proteomes" id="UP000176651"/>
    </source>
</evidence>
<dbReference type="Gene3D" id="3.30.930.10">
    <property type="entry name" value="Bira Bifunctional Protein, Domain 2"/>
    <property type="match status" value="1"/>
</dbReference>
<dbReference type="PROSITE" id="PS50862">
    <property type="entry name" value="AA_TRNA_LIGASE_II"/>
    <property type="match status" value="1"/>
</dbReference>
<evidence type="ECO:0000256" key="11">
    <source>
        <dbReference type="ARBA" id="ARBA00048823"/>
    </source>
</evidence>
<evidence type="ECO:0000256" key="13">
    <source>
        <dbReference type="PIRSR" id="PIRSR001529-1"/>
    </source>
</evidence>
<sequence length="403" mass="45397">MIELRDLRDNLNNWKAGMSRRGFGDVDLNALLKLADQRDAFRVEIEQMRSERNRVAKIGDVRVGAALKEKLAKLESEFGPIEQAFQAQVLLVPNLPMPDVPAGREENNQIISKIGEPPKIDSPKDHIELGMSLGVLDIERAAKASGSRFYYLKGQAVELEFALVRWVMDLLIGKGFELMVPPQLVSEKTMSAGGYLGRNAEEVYKVQDDLYLIGTSEQSVLGYHMDEIIEPPRRYAAFSTCFRREAGSYGKDVKGIIRTHQFDKVEMFSFVEPKDSAKELEMLVGLEEEILKGLDIPYQKVLLAAGDLGTPSAKTIDLESWLPSQKRYRETHSASNCTDWQARRANIRFKDEAGKNQYVHTLNGTAIAIGRTLVALMENYQQSDGSIRIPKVLHSYLSFKEIK</sequence>
<comment type="similarity">
    <text evidence="3 12">Belongs to the class-II aminoacyl-tRNA synthetase family. Type-1 seryl-tRNA synthetase subfamily.</text>
</comment>
<dbReference type="InterPro" id="IPR045864">
    <property type="entry name" value="aa-tRNA-synth_II/BPL/LPL"/>
</dbReference>
<comment type="subcellular location">
    <subcellularLocation>
        <location evidence="1 12">Cytoplasm</location>
    </subcellularLocation>
</comment>
<keyword evidence="8 12" id="KW-0648">Protein biosynthesis</keyword>
<dbReference type="GO" id="GO:0005524">
    <property type="term" value="F:ATP binding"/>
    <property type="evidence" value="ECO:0007669"/>
    <property type="project" value="UniProtKB-UniRule"/>
</dbReference>
<evidence type="ECO:0000256" key="14">
    <source>
        <dbReference type="PIRSR" id="PIRSR001529-2"/>
    </source>
</evidence>
<comment type="domain">
    <text evidence="12">Consists of two distinct domains, a catalytic core and a N-terminal extension that is involved in tRNA binding.</text>
</comment>
<dbReference type="PANTHER" id="PTHR43697">
    <property type="entry name" value="SERYL-TRNA SYNTHETASE"/>
    <property type="match status" value="1"/>
</dbReference>
<protein>
    <recommendedName>
        <fullName evidence="12">Serine--tRNA ligase</fullName>
        <ecNumber evidence="12">6.1.1.11</ecNumber>
    </recommendedName>
    <alternativeName>
        <fullName evidence="12">Seryl-tRNA synthetase</fullName>
        <shortName evidence="12">SerRS</shortName>
    </alternativeName>
    <alternativeName>
        <fullName evidence="12">Seryl-tRNA(Ser/Sec) synthetase</fullName>
    </alternativeName>
</protein>
<dbReference type="Gene3D" id="1.10.287.40">
    <property type="entry name" value="Serine-tRNA synthetase, tRNA binding domain"/>
    <property type="match status" value="1"/>
</dbReference>
<keyword evidence="7 12" id="KW-0067">ATP-binding</keyword>
<comment type="caution">
    <text evidence="12">Lacks conserved residue(s) required for the propagation of feature annotation.</text>
</comment>
<comment type="function">
    <text evidence="12">Catalyzes the attachment of serine to tRNA(Ser). Is also able to aminoacylate tRNA(Sec) with serine, to form the misacylated tRNA L-seryl-tRNA(Sec), which will be further converted into selenocysteinyl-tRNA(Sec).</text>
</comment>
<feature type="binding site" evidence="13">
    <location>
        <position position="363"/>
    </location>
    <ligand>
        <name>L-serine</name>
        <dbReference type="ChEBI" id="CHEBI:33384"/>
    </ligand>
</feature>
<dbReference type="AlphaFoldDB" id="A0A1F4NRN6"/>
<dbReference type="EC" id="6.1.1.11" evidence="12"/>
<organism evidence="16 17">
    <name type="scientific">candidate division Kazan bacterium RBG_13_50_9</name>
    <dbReference type="NCBI Taxonomy" id="1798535"/>
    <lineage>
        <taxon>Bacteria</taxon>
        <taxon>Bacteria division Kazan-3B-28</taxon>
    </lineage>
</organism>
<feature type="binding site" evidence="12 14">
    <location>
        <begin position="243"/>
        <end position="245"/>
    </location>
    <ligand>
        <name>ATP</name>
        <dbReference type="ChEBI" id="CHEBI:30616"/>
    </ligand>
</feature>
<evidence type="ECO:0000256" key="2">
    <source>
        <dbReference type="ARBA" id="ARBA00005045"/>
    </source>
</evidence>
<feature type="binding site" evidence="13">
    <location>
        <position position="243"/>
    </location>
    <ligand>
        <name>L-serine</name>
        <dbReference type="ChEBI" id="CHEBI:33384"/>
    </ligand>
</feature>
<keyword evidence="5 12" id="KW-0436">Ligase</keyword>
<dbReference type="SUPFAM" id="SSF55681">
    <property type="entry name" value="Class II aaRS and biotin synthetases"/>
    <property type="match status" value="1"/>
</dbReference>
<dbReference type="SUPFAM" id="SSF46589">
    <property type="entry name" value="tRNA-binding arm"/>
    <property type="match status" value="1"/>
</dbReference>
<keyword evidence="4 12" id="KW-0963">Cytoplasm</keyword>
<keyword evidence="6 12" id="KW-0547">Nucleotide-binding</keyword>
<feature type="binding site" evidence="12">
    <location>
        <begin position="215"/>
        <end position="217"/>
    </location>
    <ligand>
        <name>L-serine</name>
        <dbReference type="ChEBI" id="CHEBI:33384"/>
    </ligand>
</feature>
<evidence type="ECO:0000313" key="16">
    <source>
        <dbReference type="EMBL" id="OGB74153.1"/>
    </source>
</evidence>
<dbReference type="UniPathway" id="UPA00906">
    <property type="reaction ID" value="UER00895"/>
</dbReference>
<evidence type="ECO:0000256" key="6">
    <source>
        <dbReference type="ARBA" id="ARBA00022741"/>
    </source>
</evidence>
<gene>
    <name evidence="12" type="primary">serS</name>
    <name evidence="16" type="ORF">A2V68_02270</name>
</gene>
<dbReference type="HAMAP" id="MF_00176">
    <property type="entry name" value="Ser_tRNA_synth_type1"/>
    <property type="match status" value="1"/>
</dbReference>
<evidence type="ECO:0000256" key="4">
    <source>
        <dbReference type="ARBA" id="ARBA00022490"/>
    </source>
</evidence>
<dbReference type="InterPro" id="IPR010978">
    <property type="entry name" value="tRNA-bd_arm"/>
</dbReference>
<feature type="binding site" evidence="13">
    <location>
        <position position="215"/>
    </location>
    <ligand>
        <name>L-serine</name>
        <dbReference type="ChEBI" id="CHEBI:33384"/>
    </ligand>
</feature>
<comment type="subunit">
    <text evidence="12">Homodimer. The tRNA molecule binds across the dimer.</text>
</comment>
<feature type="site" description="Important for serine binding" evidence="13">
    <location>
        <position position="365"/>
    </location>
</feature>
<dbReference type="PRINTS" id="PR00981">
    <property type="entry name" value="TRNASYNTHSER"/>
</dbReference>
<comment type="catalytic activity">
    <reaction evidence="11 12">
        <text>tRNA(Ser) + L-serine + ATP = L-seryl-tRNA(Ser) + AMP + diphosphate + H(+)</text>
        <dbReference type="Rhea" id="RHEA:12292"/>
        <dbReference type="Rhea" id="RHEA-COMP:9669"/>
        <dbReference type="Rhea" id="RHEA-COMP:9703"/>
        <dbReference type="ChEBI" id="CHEBI:15378"/>
        <dbReference type="ChEBI" id="CHEBI:30616"/>
        <dbReference type="ChEBI" id="CHEBI:33019"/>
        <dbReference type="ChEBI" id="CHEBI:33384"/>
        <dbReference type="ChEBI" id="CHEBI:78442"/>
        <dbReference type="ChEBI" id="CHEBI:78533"/>
        <dbReference type="ChEBI" id="CHEBI:456215"/>
        <dbReference type="EC" id="6.1.1.11"/>
    </reaction>
</comment>
<dbReference type="PANTHER" id="PTHR43697:SF1">
    <property type="entry name" value="SERINE--TRNA LIGASE"/>
    <property type="match status" value="1"/>
</dbReference>
<evidence type="ECO:0000256" key="7">
    <source>
        <dbReference type="ARBA" id="ARBA00022840"/>
    </source>
</evidence>
<dbReference type="PIRSF" id="PIRSF001529">
    <property type="entry name" value="Ser-tRNA-synth_IIa"/>
    <property type="match status" value="1"/>
</dbReference>
<dbReference type="GO" id="GO:0004828">
    <property type="term" value="F:serine-tRNA ligase activity"/>
    <property type="evidence" value="ECO:0007669"/>
    <property type="project" value="UniProtKB-UniRule"/>
</dbReference>
<dbReference type="CDD" id="cd00770">
    <property type="entry name" value="SerRS_core"/>
    <property type="match status" value="1"/>
</dbReference>
<dbReference type="GO" id="GO:0006434">
    <property type="term" value="P:seryl-tRNA aminoacylation"/>
    <property type="evidence" value="ECO:0007669"/>
    <property type="project" value="UniProtKB-UniRule"/>
</dbReference>
<feature type="binding site" evidence="12">
    <location>
        <position position="365"/>
    </location>
    <ligand>
        <name>L-serine</name>
        <dbReference type="ChEBI" id="CHEBI:33384"/>
    </ligand>
</feature>
<dbReference type="InterPro" id="IPR015866">
    <property type="entry name" value="Ser-tRNA-synth_1_N"/>
</dbReference>
<proteinExistence type="inferred from homology"/>
<keyword evidence="9 12" id="KW-0030">Aminoacyl-tRNA synthetase</keyword>
<dbReference type="NCBIfam" id="TIGR00414">
    <property type="entry name" value="serS"/>
    <property type="match status" value="1"/>
</dbReference>
<comment type="pathway">
    <text evidence="2 12">Aminoacyl-tRNA biosynthesis; selenocysteinyl-tRNA(Sec) biosynthesis; L-seryl-tRNA(Sec) from L-serine and tRNA(Sec): step 1/1.</text>
</comment>